<feature type="domain" description="MYND-type" evidence="7">
    <location>
        <begin position="996"/>
        <end position="1037"/>
    </location>
</feature>
<gene>
    <name evidence="8" type="ORF">PPL_06605</name>
</gene>
<evidence type="ECO:0000313" key="9">
    <source>
        <dbReference type="Proteomes" id="UP000001396"/>
    </source>
</evidence>
<keyword evidence="3" id="KW-0862">Zinc</keyword>
<dbReference type="Proteomes" id="UP000001396">
    <property type="component" value="Unassembled WGS sequence"/>
</dbReference>
<dbReference type="AlphaFoldDB" id="D3BF72"/>
<dbReference type="Gene3D" id="1.25.40.10">
    <property type="entry name" value="Tetratricopeptide repeat domain"/>
    <property type="match status" value="1"/>
</dbReference>
<dbReference type="GeneID" id="31362087"/>
<dbReference type="PROSITE" id="PS01360">
    <property type="entry name" value="ZF_MYND_1"/>
    <property type="match status" value="1"/>
</dbReference>
<organism evidence="8 9">
    <name type="scientific">Heterostelium pallidum (strain ATCC 26659 / Pp 5 / PN500)</name>
    <name type="common">Cellular slime mold</name>
    <name type="synonym">Polysphondylium pallidum</name>
    <dbReference type="NCBI Taxonomy" id="670386"/>
    <lineage>
        <taxon>Eukaryota</taxon>
        <taxon>Amoebozoa</taxon>
        <taxon>Evosea</taxon>
        <taxon>Eumycetozoa</taxon>
        <taxon>Dictyostelia</taxon>
        <taxon>Acytosteliales</taxon>
        <taxon>Acytosteliaceae</taxon>
        <taxon>Heterostelium</taxon>
    </lineage>
</organism>
<protein>
    <recommendedName>
        <fullName evidence="7">MYND-type domain-containing protein</fullName>
    </recommendedName>
</protein>
<feature type="region of interest" description="Disordered" evidence="6">
    <location>
        <begin position="1"/>
        <end position="53"/>
    </location>
</feature>
<evidence type="ECO:0000256" key="3">
    <source>
        <dbReference type="ARBA" id="ARBA00022833"/>
    </source>
</evidence>
<dbReference type="SUPFAM" id="SSF144232">
    <property type="entry name" value="HIT/MYND zinc finger-like"/>
    <property type="match status" value="1"/>
</dbReference>
<dbReference type="PROSITE" id="PS50865">
    <property type="entry name" value="ZF_MYND_2"/>
    <property type="match status" value="1"/>
</dbReference>
<dbReference type="PANTHER" id="PTHR11102:SF160">
    <property type="entry name" value="ERAD-ASSOCIATED E3 UBIQUITIN-PROTEIN LIGASE COMPONENT HRD3"/>
    <property type="match status" value="1"/>
</dbReference>
<dbReference type="InterPro" id="IPR050767">
    <property type="entry name" value="Sel1_AlgK"/>
</dbReference>
<dbReference type="Pfam" id="PF08238">
    <property type="entry name" value="Sel1"/>
    <property type="match status" value="5"/>
</dbReference>
<keyword evidence="2 5" id="KW-0863">Zinc-finger</keyword>
<dbReference type="EMBL" id="ADBJ01000031">
    <property type="protein sequence ID" value="EFA79786.1"/>
    <property type="molecule type" value="Genomic_DNA"/>
</dbReference>
<evidence type="ECO:0000256" key="2">
    <source>
        <dbReference type="ARBA" id="ARBA00022771"/>
    </source>
</evidence>
<dbReference type="InterPro" id="IPR011990">
    <property type="entry name" value="TPR-like_helical_dom_sf"/>
</dbReference>
<dbReference type="InterPro" id="IPR006597">
    <property type="entry name" value="Sel1-like"/>
</dbReference>
<reference evidence="8 9" key="1">
    <citation type="journal article" date="2011" name="Genome Res.">
        <title>Phylogeny-wide analysis of social amoeba genomes highlights ancient origins for complex intercellular communication.</title>
        <authorList>
            <person name="Heidel A.J."/>
            <person name="Lawal H.M."/>
            <person name="Felder M."/>
            <person name="Schilde C."/>
            <person name="Helps N.R."/>
            <person name="Tunggal B."/>
            <person name="Rivero F."/>
            <person name="John U."/>
            <person name="Schleicher M."/>
            <person name="Eichinger L."/>
            <person name="Platzer M."/>
            <person name="Noegel A.A."/>
            <person name="Schaap P."/>
            <person name="Gloeckner G."/>
        </authorList>
    </citation>
    <scope>NUCLEOTIDE SEQUENCE [LARGE SCALE GENOMIC DNA]</scope>
    <source>
        <strain evidence="9">ATCC 26659 / Pp 5 / PN500</strain>
    </source>
</reference>
<dbReference type="STRING" id="670386.D3BF72"/>
<dbReference type="RefSeq" id="XP_020431907.1">
    <property type="nucleotide sequence ID" value="XM_020577459.1"/>
</dbReference>
<evidence type="ECO:0000313" key="8">
    <source>
        <dbReference type="EMBL" id="EFA79786.1"/>
    </source>
</evidence>
<dbReference type="Pfam" id="PF01753">
    <property type="entry name" value="zf-MYND"/>
    <property type="match status" value="1"/>
</dbReference>
<keyword evidence="1" id="KW-0479">Metal-binding</keyword>
<evidence type="ECO:0000256" key="6">
    <source>
        <dbReference type="SAM" id="MobiDB-lite"/>
    </source>
</evidence>
<dbReference type="PANTHER" id="PTHR11102">
    <property type="entry name" value="SEL-1-LIKE PROTEIN"/>
    <property type="match status" value="1"/>
</dbReference>
<dbReference type="InterPro" id="IPR002893">
    <property type="entry name" value="Znf_MYND"/>
</dbReference>
<dbReference type="InParanoid" id="D3BF72"/>
<comment type="similarity">
    <text evidence="4">Belongs to the sel-1 family.</text>
</comment>
<comment type="caution">
    <text evidence="8">The sequence shown here is derived from an EMBL/GenBank/DDBJ whole genome shotgun (WGS) entry which is preliminary data.</text>
</comment>
<feature type="compositionally biased region" description="Low complexity" evidence="6">
    <location>
        <begin position="8"/>
        <end position="39"/>
    </location>
</feature>
<evidence type="ECO:0000256" key="5">
    <source>
        <dbReference type="PROSITE-ProRule" id="PRU00134"/>
    </source>
</evidence>
<dbReference type="SMART" id="SM00671">
    <property type="entry name" value="SEL1"/>
    <property type="match status" value="4"/>
</dbReference>
<feature type="compositionally biased region" description="Basic and acidic residues" evidence="6">
    <location>
        <begin position="40"/>
        <end position="51"/>
    </location>
</feature>
<proteinExistence type="inferred from homology"/>
<evidence type="ECO:0000256" key="4">
    <source>
        <dbReference type="ARBA" id="ARBA00038101"/>
    </source>
</evidence>
<sequence>MNKKNKKAVSAVNSSGSTNNNKQNIKVNINNNNSNQNANVKKDKTKNEQKVTEQQNVSKSVIIAGLSVSSRYMSSMFGHHYFVLSGGNVWCDTPDSIVKLKSLIPINLNDLSKVYQSALLSGDRSTWEIPVFSFLLQPICQKLGGGGQSQSQKLISSDIQFISGITDLFNHYTSSGAVFDSTELNDDFDDLTKLLLSVGSNKQEIQSLLSLNIEQNKHSEKKSSILKKNIKEQMNNHNYLEAIKLANEGTNIYGLSVDTLAKFYFYAGYSQEMQRLKTNSKSARDDILLNLSRMKSIKPDWKCTLLLTAVILHNDGKIIEAKRTIEKCLSMSPHYELARDRYEMIKFDFQFGIEEIPISDEILKEVMSSTHDQDLLNGYIHYFGINVEKDTVKALLCFLKFPNNTLAVVYSGICYQLRSANVYRNLKKGFECFQRALHMGHLEALNSLATCCLYGYGVAKDIKKAIEYLERNILNGHTSSLNLLGEIYLDEDCGMVKPKKAAQLFLQASNLKKNPHPKSMYNLAALYLSGNGIEKDLDAAEKWCRKALDNGITDSQNLMGNILAAKGSEDLPPIYKEIIDIFSSITTNQEKKKVTTDQLTSYTNSSVTAAKLWKAKKLFNETITMINSGNAQDKDIISNISKCYQIHEIVVDVEILREKFLPILNRYMKNNPMDLNSRYCFIYLNYSNDIRYILSYTEQTLKYFPHSHAALYKMEKQIQTSPHGGPLTKNDDLSDMFEFQRICQKDDLLRPNSYYELSSYMIAKKEMENGYHYYLLGKESEKDQLPCFLPYNNNKPELIIFESYGDQNTIKHTTSFHNYLEKMKESADPISDTSIIVDNDHRLRLTTHLRSCFANFNNIASSNSEKGSRCITIKQVPKNFVEDYNEITILDIKINFDYVYTGLIRGIIIERPFRNNKATHFLMVDINGSCINVGIYDDTINNQATADRLFFVGQNIFIVNPYHRIGTIGIDRVSMIRVDQLSELFTDNISKPNRFCHGCFKPFESKYIKCSKCNVANYCSKQCKTYDFYTLLHKSICK</sequence>
<keyword evidence="9" id="KW-1185">Reference proteome</keyword>
<name>D3BF72_HETP5</name>
<dbReference type="Gene3D" id="6.10.140.2220">
    <property type="match status" value="1"/>
</dbReference>
<evidence type="ECO:0000259" key="7">
    <source>
        <dbReference type="PROSITE" id="PS50865"/>
    </source>
</evidence>
<accession>D3BF72</accession>
<dbReference type="SUPFAM" id="SSF81901">
    <property type="entry name" value="HCP-like"/>
    <property type="match status" value="1"/>
</dbReference>
<dbReference type="GO" id="GO:0008270">
    <property type="term" value="F:zinc ion binding"/>
    <property type="evidence" value="ECO:0007669"/>
    <property type="project" value="UniProtKB-KW"/>
</dbReference>
<evidence type="ECO:0000256" key="1">
    <source>
        <dbReference type="ARBA" id="ARBA00022723"/>
    </source>
</evidence>